<evidence type="ECO:0008006" key="2">
    <source>
        <dbReference type="Google" id="ProtNLM"/>
    </source>
</evidence>
<proteinExistence type="predicted"/>
<dbReference type="AlphaFoldDB" id="A0A3B1DB20"/>
<gene>
    <name evidence="1" type="ORF">MNBD_IGNAVI01-3079</name>
</gene>
<dbReference type="InterPro" id="IPR010368">
    <property type="entry name" value="Com_YlbF"/>
</dbReference>
<dbReference type="Pfam" id="PF06133">
    <property type="entry name" value="Com_YlbF"/>
    <property type="match status" value="1"/>
</dbReference>
<dbReference type="InterPro" id="IPR023378">
    <property type="entry name" value="YheA/YmcA-like_dom_sf"/>
</dbReference>
<dbReference type="EMBL" id="UOGD01000434">
    <property type="protein sequence ID" value="VAX28985.1"/>
    <property type="molecule type" value="Genomic_DNA"/>
</dbReference>
<name>A0A3B1DB20_9ZZZZ</name>
<organism evidence="1">
    <name type="scientific">hydrothermal vent metagenome</name>
    <dbReference type="NCBI Taxonomy" id="652676"/>
    <lineage>
        <taxon>unclassified sequences</taxon>
        <taxon>metagenomes</taxon>
        <taxon>ecological metagenomes</taxon>
    </lineage>
</organism>
<sequence length="123" mass="13989">MNNQIKLSADQLADAIKESEEVREYIKAVDDYNNDEEINSLIEKYYSMNTDFQKIQKARTLTQEERDNMKSIVDRLNSNQLTSNVQNVENKMLDLLIECNGEISAVINMDFAKLAAPSTSCCG</sequence>
<protein>
    <recommendedName>
        <fullName evidence="2">YlbF family regulator</fullName>
    </recommendedName>
</protein>
<reference evidence="1" key="1">
    <citation type="submission" date="2018-06" db="EMBL/GenBank/DDBJ databases">
        <authorList>
            <person name="Zhirakovskaya E."/>
        </authorList>
    </citation>
    <scope>NUCLEOTIDE SEQUENCE</scope>
</reference>
<accession>A0A3B1DB20</accession>
<dbReference type="Gene3D" id="1.20.1500.10">
    <property type="entry name" value="YheA/YmcA-like"/>
    <property type="match status" value="1"/>
</dbReference>
<evidence type="ECO:0000313" key="1">
    <source>
        <dbReference type="EMBL" id="VAX28985.1"/>
    </source>
</evidence>
<dbReference type="SUPFAM" id="SSF158622">
    <property type="entry name" value="YheA/YmcA-like"/>
    <property type="match status" value="1"/>
</dbReference>